<dbReference type="CDD" id="cd01399">
    <property type="entry name" value="GlcN6P_deaminase"/>
    <property type="match status" value="1"/>
</dbReference>
<feature type="domain" description="Glucosamine/galactosamine-6-phosphate isomerase" evidence="4">
    <location>
        <begin position="9"/>
        <end position="212"/>
    </location>
</feature>
<evidence type="ECO:0000256" key="2">
    <source>
        <dbReference type="ARBA" id="ARBA00023277"/>
    </source>
</evidence>
<dbReference type="GO" id="GO:0042802">
    <property type="term" value="F:identical protein binding"/>
    <property type="evidence" value="ECO:0007669"/>
    <property type="project" value="TreeGrafter"/>
</dbReference>
<organism evidence="5 6">
    <name type="scientific">Mobiluncus curtisii</name>
    <dbReference type="NCBI Taxonomy" id="2051"/>
    <lineage>
        <taxon>Bacteria</taxon>
        <taxon>Bacillati</taxon>
        <taxon>Actinomycetota</taxon>
        <taxon>Actinomycetes</taxon>
        <taxon>Actinomycetales</taxon>
        <taxon>Actinomycetaceae</taxon>
        <taxon>Mobiluncus</taxon>
    </lineage>
</organism>
<dbReference type="GO" id="GO:0005975">
    <property type="term" value="P:carbohydrate metabolic process"/>
    <property type="evidence" value="ECO:0007669"/>
    <property type="project" value="InterPro"/>
</dbReference>
<comment type="caution">
    <text evidence="3">Lacks conserved residue(s) required for the propagation of feature annotation.</text>
</comment>
<dbReference type="InterPro" id="IPR037171">
    <property type="entry name" value="NagB/RpiA_transferase-like"/>
</dbReference>
<dbReference type="GO" id="GO:0006043">
    <property type="term" value="P:glucosamine catabolic process"/>
    <property type="evidence" value="ECO:0007669"/>
    <property type="project" value="TreeGrafter"/>
</dbReference>
<protein>
    <recommendedName>
        <fullName evidence="3">Glucosamine-6-phosphate deaminase</fullName>
        <ecNumber evidence="3">3.5.99.6</ecNumber>
    </recommendedName>
    <alternativeName>
        <fullName evidence="3">GlcN6P deaminase</fullName>
        <shortName evidence="3">GNPDA</shortName>
    </alternativeName>
    <alternativeName>
        <fullName evidence="3">Glucosamine-6-phosphate isomerase</fullName>
    </alternativeName>
</protein>
<dbReference type="OMA" id="HVITQGI"/>
<comment type="function">
    <text evidence="3">Catalyzes the reversible isomerization-deamination of glucosamine 6-phosphate (GlcN6P) to form fructose 6-phosphate (Fru6P) and ammonium ion.</text>
</comment>
<evidence type="ECO:0000313" key="5">
    <source>
        <dbReference type="EMBL" id="SQB65002.1"/>
    </source>
</evidence>
<dbReference type="Gene3D" id="3.40.50.1360">
    <property type="match status" value="1"/>
</dbReference>
<gene>
    <name evidence="3 5" type="primary">nagB</name>
    <name evidence="5" type="ORF">NCTC11820_01290</name>
</gene>
<dbReference type="SUPFAM" id="SSF100950">
    <property type="entry name" value="NagB/RpiA/CoA transferase-like"/>
    <property type="match status" value="1"/>
</dbReference>
<dbReference type="EC" id="3.5.99.6" evidence="3"/>
<feature type="active site" description="Proton acceptor; for enolization step" evidence="3">
    <location>
        <position position="67"/>
    </location>
</feature>
<comment type="catalytic activity">
    <reaction evidence="3">
        <text>alpha-D-glucosamine 6-phosphate + H2O = beta-D-fructose 6-phosphate + NH4(+)</text>
        <dbReference type="Rhea" id="RHEA:12172"/>
        <dbReference type="ChEBI" id="CHEBI:15377"/>
        <dbReference type="ChEBI" id="CHEBI:28938"/>
        <dbReference type="ChEBI" id="CHEBI:57634"/>
        <dbReference type="ChEBI" id="CHEBI:75989"/>
        <dbReference type="EC" id="3.5.99.6"/>
    </reaction>
</comment>
<feature type="active site" description="Proton acceptor; for ring-opening step" evidence="3">
    <location>
        <position position="138"/>
    </location>
</feature>
<dbReference type="NCBIfam" id="TIGR00502">
    <property type="entry name" value="nagB"/>
    <property type="match status" value="1"/>
</dbReference>
<dbReference type="InterPro" id="IPR004547">
    <property type="entry name" value="Glucosamine6P_isomerase"/>
</dbReference>
<dbReference type="Pfam" id="PF01182">
    <property type="entry name" value="Glucosamine_iso"/>
    <property type="match status" value="1"/>
</dbReference>
<dbReference type="AlphaFoldDB" id="A0A2X2YAY5"/>
<dbReference type="UniPathway" id="UPA00629">
    <property type="reaction ID" value="UER00684"/>
</dbReference>
<accession>A0A2X2YAY5</accession>
<comment type="similarity">
    <text evidence="3">Belongs to the glucosamine/galactosamine-6-phosphate isomerase family. NagB subfamily.</text>
</comment>
<proteinExistence type="inferred from homology"/>
<dbReference type="InterPro" id="IPR018321">
    <property type="entry name" value="Glucosamine6P_isomerase_CS"/>
</dbReference>
<feature type="active site" description="For ring-opening step" evidence="3">
    <location>
        <position position="136"/>
    </location>
</feature>
<feature type="active site" description="For ring-opening step" evidence="3">
    <location>
        <position position="143"/>
    </location>
</feature>
<evidence type="ECO:0000256" key="1">
    <source>
        <dbReference type="ARBA" id="ARBA00022801"/>
    </source>
</evidence>
<dbReference type="Proteomes" id="UP000250245">
    <property type="component" value="Unassembled WGS sequence"/>
</dbReference>
<dbReference type="PANTHER" id="PTHR11280:SF5">
    <property type="entry name" value="GLUCOSAMINE-6-PHOSPHATE ISOMERASE"/>
    <property type="match status" value="1"/>
</dbReference>
<dbReference type="NCBIfam" id="NF001684">
    <property type="entry name" value="PRK00443.1-4"/>
    <property type="match status" value="1"/>
</dbReference>
<dbReference type="InterPro" id="IPR006148">
    <property type="entry name" value="Glc/Gal-6P_isomerase"/>
</dbReference>
<dbReference type="RefSeq" id="WP_013189291.1">
    <property type="nucleotide sequence ID" value="NZ_CP068112.1"/>
</dbReference>
<dbReference type="PROSITE" id="PS01161">
    <property type="entry name" value="GLC_GALNAC_ISOMERASE"/>
    <property type="match status" value="1"/>
</dbReference>
<evidence type="ECO:0000313" key="6">
    <source>
        <dbReference type="Proteomes" id="UP000250245"/>
    </source>
</evidence>
<keyword evidence="1 3" id="KW-0378">Hydrolase</keyword>
<dbReference type="GO" id="GO:0004342">
    <property type="term" value="F:glucosamine-6-phosphate deaminase activity"/>
    <property type="evidence" value="ECO:0007669"/>
    <property type="project" value="UniProtKB-UniRule"/>
</dbReference>
<dbReference type="GO" id="GO:0005737">
    <property type="term" value="C:cytoplasm"/>
    <property type="evidence" value="ECO:0007669"/>
    <property type="project" value="TreeGrafter"/>
</dbReference>
<dbReference type="GO" id="GO:0006046">
    <property type="term" value="P:N-acetylglucosamine catabolic process"/>
    <property type="evidence" value="ECO:0007669"/>
    <property type="project" value="UniProtKB-UniRule"/>
</dbReference>
<dbReference type="PANTHER" id="PTHR11280">
    <property type="entry name" value="GLUCOSAMINE-6-PHOSPHATE ISOMERASE"/>
    <property type="match status" value="1"/>
</dbReference>
<keyword evidence="2 3" id="KW-0119">Carbohydrate metabolism</keyword>
<sequence>MEIIIKPTAAELAVVAAEAICEVYADNPAAVLGVATGSSPLPIYQELSLRVQAGSLSLRHAKAFQLDEYVGLPQDHPEAYHNFIRREFASITDIDPNQVYGEDGLAADLLEECRRYEQAIVDAGGIDIQILGIGVDGHIAFNEPGTSLNSLTHPAVLTAQTRRDNARFFSGDIDKVPTHALTQGVGTILRARKIVLLATGANKADAVRDMVEGPVSISCTGSALQLHNNVKVLLDEAAAAKLERQDFYREIYANRPQGAWLGL</sequence>
<evidence type="ECO:0000256" key="3">
    <source>
        <dbReference type="HAMAP-Rule" id="MF_01241"/>
    </source>
</evidence>
<name>A0A2X2YAY5_9ACTO</name>
<evidence type="ECO:0000259" key="4">
    <source>
        <dbReference type="Pfam" id="PF01182"/>
    </source>
</evidence>
<dbReference type="EMBL" id="UASJ01000001">
    <property type="protein sequence ID" value="SQB65002.1"/>
    <property type="molecule type" value="Genomic_DNA"/>
</dbReference>
<dbReference type="GO" id="GO:0019262">
    <property type="term" value="P:N-acetylneuraminate catabolic process"/>
    <property type="evidence" value="ECO:0007669"/>
    <property type="project" value="UniProtKB-UniRule"/>
</dbReference>
<dbReference type="HAMAP" id="MF_01241">
    <property type="entry name" value="GlcN6P_deamin"/>
    <property type="match status" value="1"/>
</dbReference>
<comment type="pathway">
    <text evidence="3">Amino-sugar metabolism; N-acetylneuraminate degradation; D-fructose 6-phosphate from N-acetylneuraminate: step 5/5.</text>
</comment>
<dbReference type="GeneID" id="55565421"/>
<reference evidence="5 6" key="1">
    <citation type="submission" date="2018-06" db="EMBL/GenBank/DDBJ databases">
        <authorList>
            <consortium name="Pathogen Informatics"/>
            <person name="Doyle S."/>
        </authorList>
    </citation>
    <scope>NUCLEOTIDE SEQUENCE [LARGE SCALE GENOMIC DNA]</scope>
    <source>
        <strain evidence="5 6">NCTC11820</strain>
    </source>
</reference>